<organism evidence="2 3">
    <name type="scientific">Heyndrickxia shackletonii</name>
    <dbReference type="NCBI Taxonomy" id="157838"/>
    <lineage>
        <taxon>Bacteria</taxon>
        <taxon>Bacillati</taxon>
        <taxon>Bacillota</taxon>
        <taxon>Bacilli</taxon>
        <taxon>Bacillales</taxon>
        <taxon>Bacillaceae</taxon>
        <taxon>Heyndrickxia</taxon>
    </lineage>
</organism>
<keyword evidence="3" id="KW-1185">Reference proteome</keyword>
<feature type="compositionally biased region" description="Basic and acidic residues" evidence="1">
    <location>
        <begin position="271"/>
        <end position="286"/>
    </location>
</feature>
<protein>
    <submittedName>
        <fullName evidence="2">Uncharacterized protein</fullName>
    </submittedName>
</protein>
<feature type="compositionally biased region" description="Basic and acidic residues" evidence="1">
    <location>
        <begin position="217"/>
        <end position="255"/>
    </location>
</feature>
<comment type="caution">
    <text evidence="2">The sequence shown here is derived from an EMBL/GenBank/DDBJ whole genome shotgun (WGS) entry which is preliminary data.</text>
</comment>
<dbReference type="Proteomes" id="UP000051888">
    <property type="component" value="Unassembled WGS sequence"/>
</dbReference>
<dbReference type="EMBL" id="LJJC01000015">
    <property type="protein sequence ID" value="KQL50377.1"/>
    <property type="molecule type" value="Genomic_DNA"/>
</dbReference>
<evidence type="ECO:0000313" key="3">
    <source>
        <dbReference type="Proteomes" id="UP000051888"/>
    </source>
</evidence>
<feature type="region of interest" description="Disordered" evidence="1">
    <location>
        <begin position="114"/>
        <end position="371"/>
    </location>
</feature>
<reference evidence="2 3" key="1">
    <citation type="submission" date="2015-09" db="EMBL/GenBank/DDBJ databases">
        <title>Genome sequencing project for genomic taxonomy and phylogenomics of Bacillus-like bacteria.</title>
        <authorList>
            <person name="Liu B."/>
            <person name="Wang J."/>
            <person name="Zhu Y."/>
            <person name="Liu G."/>
            <person name="Chen Q."/>
            <person name="Chen Z."/>
            <person name="Lan J."/>
            <person name="Che J."/>
            <person name="Ge C."/>
            <person name="Shi H."/>
            <person name="Pan Z."/>
            <person name="Liu X."/>
        </authorList>
    </citation>
    <scope>NUCLEOTIDE SEQUENCE [LARGE SCALE GENOMIC DNA]</scope>
    <source>
        <strain evidence="2 3">LMG 18435</strain>
    </source>
</reference>
<name>A0A0Q3TA28_9BACI</name>
<dbReference type="OrthoDB" id="2782278at2"/>
<feature type="compositionally biased region" description="Polar residues" evidence="1">
    <location>
        <begin position="137"/>
        <end position="153"/>
    </location>
</feature>
<dbReference type="AlphaFoldDB" id="A0A0Q3TA28"/>
<feature type="compositionally biased region" description="Basic and acidic residues" evidence="1">
    <location>
        <begin position="303"/>
        <end position="315"/>
    </location>
</feature>
<feature type="compositionally biased region" description="Basic residues" evidence="1">
    <location>
        <begin position="175"/>
        <end position="186"/>
    </location>
</feature>
<dbReference type="PATRIC" id="fig|157838.3.peg.4857"/>
<evidence type="ECO:0000256" key="1">
    <source>
        <dbReference type="SAM" id="MobiDB-lite"/>
    </source>
</evidence>
<gene>
    <name evidence="2" type="ORF">AN964_22170</name>
</gene>
<dbReference type="RefSeq" id="WP_055741979.1">
    <property type="nucleotide sequence ID" value="NZ_JAAIWL010000024.1"/>
</dbReference>
<accession>A0A0Q3TA28</accession>
<proteinExistence type="predicted"/>
<feature type="compositionally biased region" description="Basic and acidic residues" evidence="1">
    <location>
        <begin position="160"/>
        <end position="174"/>
    </location>
</feature>
<sequence length="371" mass="40441">MKVNIKSSTVIKSMALAGALSIGVLIGGHNSEAAGFSKHDNHHVKREAAISLHEKGFAHHAKVKAKVDVDVVKIDKPKKHHHAEHPKAMKERSEKPLVKENKSIANKIHSQAAEHASEMAKLHAAANSAVHAVEQAKSGQGAQQDSPTDNTVMETAKHHRDADKAQKTKEVESKTKHKENKSHANKIHSQAAEHASENAKLHAAPNSAVLATDEEMDHSSEVSEDQKTDSKSEDKNSNDDKTVVSDENVKGVVSEDKDDEQSDLVSEDKEDSDHTGVVSKDKDDKQTGVVSEDKDDEQSGVVSEDKNDEQSRIVDEDNDDAERAGVVYEDKNDSDQAGVVSDDNDEATDNKTLTNIEDKDFVSENQDSTEE</sequence>
<evidence type="ECO:0000313" key="2">
    <source>
        <dbReference type="EMBL" id="KQL50377.1"/>
    </source>
</evidence>